<dbReference type="STRING" id="35608.A0A2U1Q7Q6"/>
<gene>
    <name evidence="12" type="ORF">CTI12_AA018930</name>
</gene>
<evidence type="ECO:0000256" key="9">
    <source>
        <dbReference type="SAM" id="MobiDB-lite"/>
    </source>
</evidence>
<comment type="subcellular location">
    <subcellularLocation>
        <location evidence="1">Membrane</location>
        <topology evidence="1">Multi-pass membrane protein</topology>
    </subcellularLocation>
</comment>
<feature type="transmembrane region" description="Helical" evidence="10">
    <location>
        <begin position="553"/>
        <end position="572"/>
    </location>
</feature>
<evidence type="ECO:0000313" key="12">
    <source>
        <dbReference type="EMBL" id="PWA94046.1"/>
    </source>
</evidence>
<evidence type="ECO:0000256" key="10">
    <source>
        <dbReference type="SAM" id="Phobius"/>
    </source>
</evidence>
<dbReference type="SMART" id="SM00382">
    <property type="entry name" value="AAA"/>
    <property type="match status" value="1"/>
</dbReference>
<feature type="transmembrane region" description="Helical" evidence="10">
    <location>
        <begin position="801"/>
        <end position="830"/>
    </location>
</feature>
<evidence type="ECO:0000259" key="11">
    <source>
        <dbReference type="PROSITE" id="PS50893"/>
    </source>
</evidence>
<dbReference type="InterPro" id="IPR013525">
    <property type="entry name" value="ABC2_TM"/>
</dbReference>
<feature type="transmembrane region" description="Helical" evidence="10">
    <location>
        <begin position="377"/>
        <end position="398"/>
    </location>
</feature>
<keyword evidence="4 10" id="KW-0812">Transmembrane</keyword>
<evidence type="ECO:0000256" key="7">
    <source>
        <dbReference type="ARBA" id="ARBA00022989"/>
    </source>
</evidence>
<dbReference type="GO" id="GO:0016887">
    <property type="term" value="F:ATP hydrolysis activity"/>
    <property type="evidence" value="ECO:0007669"/>
    <property type="project" value="InterPro"/>
</dbReference>
<feature type="transmembrane region" description="Helical" evidence="10">
    <location>
        <begin position="850"/>
        <end position="869"/>
    </location>
</feature>
<dbReference type="SUPFAM" id="SSF52540">
    <property type="entry name" value="P-loop containing nucleoside triphosphate hydrolases"/>
    <property type="match status" value="1"/>
</dbReference>
<evidence type="ECO:0000256" key="3">
    <source>
        <dbReference type="ARBA" id="ARBA00022448"/>
    </source>
</evidence>
<feature type="compositionally biased region" description="Low complexity" evidence="9">
    <location>
        <begin position="76"/>
        <end position="89"/>
    </location>
</feature>
<dbReference type="Gene3D" id="3.40.50.300">
    <property type="entry name" value="P-loop containing nucleotide triphosphate hydrolases"/>
    <property type="match status" value="1"/>
</dbReference>
<comment type="similarity">
    <text evidence="2">Belongs to the ABC transporter superfamily. ABCG family. Eye pigment precursor importer (TC 3.A.1.204) subfamily.</text>
</comment>
<feature type="transmembrane region" description="Helical" evidence="10">
    <location>
        <begin position="531"/>
        <end position="546"/>
    </location>
</feature>
<feature type="transmembrane region" description="Helical" evidence="10">
    <location>
        <begin position="941"/>
        <end position="961"/>
    </location>
</feature>
<feature type="transmembrane region" description="Helical" evidence="10">
    <location>
        <begin position="658"/>
        <end position="679"/>
    </location>
</feature>
<feature type="transmembrane region" description="Helical" evidence="10">
    <location>
        <begin position="1080"/>
        <end position="1101"/>
    </location>
</feature>
<evidence type="ECO:0000256" key="5">
    <source>
        <dbReference type="ARBA" id="ARBA00022741"/>
    </source>
</evidence>
<dbReference type="InterPro" id="IPR027417">
    <property type="entry name" value="P-loop_NTPase"/>
</dbReference>
<feature type="transmembrane region" description="Helical" evidence="10">
    <location>
        <begin position="1039"/>
        <end position="1060"/>
    </location>
</feature>
<proteinExistence type="inferred from homology"/>
<feature type="transmembrane region" description="Helical" evidence="10">
    <location>
        <begin position="1139"/>
        <end position="1160"/>
    </location>
</feature>
<feature type="transmembrane region" description="Helical" evidence="10">
    <location>
        <begin position="592"/>
        <end position="621"/>
    </location>
</feature>
<evidence type="ECO:0000256" key="2">
    <source>
        <dbReference type="ARBA" id="ARBA00005814"/>
    </source>
</evidence>
<comment type="caution">
    <text evidence="12">The sequence shown here is derived from an EMBL/GenBank/DDBJ whole genome shotgun (WGS) entry which is preliminary data.</text>
</comment>
<feature type="transmembrane region" description="Helical" evidence="10">
    <location>
        <begin position="633"/>
        <end position="652"/>
    </location>
</feature>
<dbReference type="PROSITE" id="PS50893">
    <property type="entry name" value="ABC_TRANSPORTER_2"/>
    <property type="match status" value="1"/>
</dbReference>
<feature type="transmembrane region" description="Helical" evidence="10">
    <location>
        <begin position="1113"/>
        <end position="1133"/>
    </location>
</feature>
<feature type="transmembrane region" description="Helical" evidence="10">
    <location>
        <begin position="915"/>
        <end position="934"/>
    </location>
</feature>
<dbReference type="OrthoDB" id="377083at2759"/>
<evidence type="ECO:0000256" key="4">
    <source>
        <dbReference type="ARBA" id="ARBA00022692"/>
    </source>
</evidence>
<dbReference type="FunFam" id="3.40.50.300:FF:000932">
    <property type="entry name" value="ABC transporter G family member 3"/>
    <property type="match status" value="1"/>
</dbReference>
<feature type="region of interest" description="Disordered" evidence="9">
    <location>
        <begin position="64"/>
        <end position="91"/>
    </location>
</feature>
<evidence type="ECO:0000256" key="1">
    <source>
        <dbReference type="ARBA" id="ARBA00004141"/>
    </source>
</evidence>
<dbReference type="Proteomes" id="UP000245207">
    <property type="component" value="Unassembled WGS sequence"/>
</dbReference>
<accession>A0A2U1Q7Q6</accession>
<dbReference type="PANTHER" id="PTHR48042">
    <property type="entry name" value="ABC TRANSPORTER G FAMILY MEMBER 11"/>
    <property type="match status" value="1"/>
</dbReference>
<keyword evidence="8 10" id="KW-0472">Membrane</keyword>
<dbReference type="GO" id="GO:0140359">
    <property type="term" value="F:ABC-type transporter activity"/>
    <property type="evidence" value="ECO:0007669"/>
    <property type="project" value="InterPro"/>
</dbReference>
<dbReference type="GO" id="GO:0005524">
    <property type="term" value="F:ATP binding"/>
    <property type="evidence" value="ECO:0007669"/>
    <property type="project" value="UniProtKB-KW"/>
</dbReference>
<organism evidence="12 13">
    <name type="scientific">Artemisia annua</name>
    <name type="common">Sweet wormwood</name>
    <dbReference type="NCBI Taxonomy" id="35608"/>
    <lineage>
        <taxon>Eukaryota</taxon>
        <taxon>Viridiplantae</taxon>
        <taxon>Streptophyta</taxon>
        <taxon>Embryophyta</taxon>
        <taxon>Tracheophyta</taxon>
        <taxon>Spermatophyta</taxon>
        <taxon>Magnoliopsida</taxon>
        <taxon>eudicotyledons</taxon>
        <taxon>Gunneridae</taxon>
        <taxon>Pentapetalae</taxon>
        <taxon>asterids</taxon>
        <taxon>campanulids</taxon>
        <taxon>Asterales</taxon>
        <taxon>Asteraceae</taxon>
        <taxon>Asteroideae</taxon>
        <taxon>Anthemideae</taxon>
        <taxon>Artemisiinae</taxon>
        <taxon>Artemisia</taxon>
    </lineage>
</organism>
<name>A0A2U1Q7Q6_ARTAN</name>
<dbReference type="GO" id="GO:0016020">
    <property type="term" value="C:membrane"/>
    <property type="evidence" value="ECO:0007669"/>
    <property type="project" value="UniProtKB-SubCell"/>
</dbReference>
<feature type="region of interest" description="Disordered" evidence="9">
    <location>
        <begin position="1"/>
        <end position="26"/>
    </location>
</feature>
<keyword evidence="7 10" id="KW-1133">Transmembrane helix</keyword>
<dbReference type="InterPro" id="IPR003439">
    <property type="entry name" value="ABC_transporter-like_ATP-bd"/>
</dbReference>
<reference evidence="12 13" key="1">
    <citation type="journal article" date="2018" name="Mol. Plant">
        <title>The genome of Artemisia annua provides insight into the evolution of Asteraceae family and artemisinin biosynthesis.</title>
        <authorList>
            <person name="Shen Q."/>
            <person name="Zhang L."/>
            <person name="Liao Z."/>
            <person name="Wang S."/>
            <person name="Yan T."/>
            <person name="Shi P."/>
            <person name="Liu M."/>
            <person name="Fu X."/>
            <person name="Pan Q."/>
            <person name="Wang Y."/>
            <person name="Lv Z."/>
            <person name="Lu X."/>
            <person name="Zhang F."/>
            <person name="Jiang W."/>
            <person name="Ma Y."/>
            <person name="Chen M."/>
            <person name="Hao X."/>
            <person name="Li L."/>
            <person name="Tang Y."/>
            <person name="Lv G."/>
            <person name="Zhou Y."/>
            <person name="Sun X."/>
            <person name="Brodelius P.E."/>
            <person name="Rose J.K.C."/>
            <person name="Tang K."/>
        </authorList>
    </citation>
    <scope>NUCLEOTIDE SEQUENCE [LARGE SCALE GENOMIC DNA]</scope>
    <source>
        <strain evidence="13">cv. Huhao1</strain>
        <tissue evidence="12">Leaf</tissue>
    </source>
</reference>
<keyword evidence="5" id="KW-0547">Nucleotide-binding</keyword>
<dbReference type="InterPro" id="IPR003593">
    <property type="entry name" value="AAA+_ATPase"/>
</dbReference>
<sequence>MEEIQSQSDNYRSSSSSASSPASRVPSSNFFYLRKPGSLRQPISFEDSPDWGEDNADVEVRVEEGGGDSINTATTSISPSLSKLNSGSLPSPPLPEGAVVARKIAGASIVWKDLTVTIKGKRKYSDRVIKSSNGYALPGTMTVIMGPGKSGKSTLLRALAGRLDDSAKTYGEVFVNGAKSTLQYGSYGFVERKNTLIGSLTVREFLYYSALLQLPGFFYQKKSVVEDAILAMSLGDYANKLIGGHCYMKGLPSGERRRVSIARELVMRPQVLFIDEPLYRLDSVSALLMMVTLKKLASTGCTLIFTIYQSSTEVFGLYDRICLLSNGNTLFFGETLACLQHFSNAGFPCPIMQSPSDHFLRAINTDFDRIIAMCKTWQVLSVLAVVNVAWSFKSIYFITDQSFTIYIKLEKWVCQVVWVMGDMPKLVVLDDHGDFSSVNMDTAVAIRTLEETYRSSADAAAVQTMIHRLTEREGPTLKSKGKASIATRIAVLTWRSLLIMSREWKYFWLRLILCMLLALCVGTAFSDLGHSLSSVGVSFINLNVAVHNSTRVAAIFVFVSFASLLSIVGVPAHLREVKVYACEDSNQHSGGIVFLTGQILASFPFLFLISISSSLVFYFLVGLRNNFSFMMYFVLNFFMCLLVNEGMVLVVATILQDMFWSISTLVFIHVVMMLSAGYFRIRSALPGAVWMYPISYIAFHTYSIQASLHYYRPLAHGLLENEYDGTSFAVGQVRTISGYQALHNVYDVSPDASSKWKNLLILSFMALGYRVLVFVLLHFCVKKNSSLYRFLVESIIKDINYCSLVWLGASSGILLGAVTLPGLAVSKLIQLRRGLLVNEVTIEDVAYIRLQYWATSTSCLFVLVFLYFICRHESNKNKSVSSDRGWHTKFSIGCIALFGAMCYLSLAARSPSGRYMTLSLLWVIIHGLAAVKFIQHVLQTFPACASFGEALLVTAGSVVYFGDMSTFTIAKISKHLVSYGLRSITYGVERSEICTIIQGMLLGLLLSPMLFKFILRRWELYPTSSNAEVRGHHESGRSAIFYGSLAFTVLAIAPFWMQFVQDFSIHPFLWVLNFVFSEPHKRLSLCIYWVAVISASVLRFYNISKNSKIERILLRKYYHLVAVLMFVPALVFQPSFLNLAFGAALGVFLVLEIIRVWRIWPLGPIVHQFMNAFTDHRDSDLLIVR</sequence>
<keyword evidence="6" id="KW-0067">ATP-binding</keyword>
<dbReference type="InterPro" id="IPR052215">
    <property type="entry name" value="Plant_ABCG"/>
</dbReference>
<protein>
    <submittedName>
        <fullName evidence="12">ABC-2 type transporter family protein</fullName>
    </submittedName>
</protein>
<evidence type="ECO:0000313" key="13">
    <source>
        <dbReference type="Proteomes" id="UP000245207"/>
    </source>
</evidence>
<keyword evidence="13" id="KW-1185">Reference proteome</keyword>
<feature type="transmembrane region" description="Helical" evidence="10">
    <location>
        <begin position="507"/>
        <end position="525"/>
    </location>
</feature>
<dbReference type="PANTHER" id="PTHR48042:SF12">
    <property type="entry name" value="ABC TRANSPORTER G FAMILY MEMBER 3"/>
    <property type="match status" value="1"/>
</dbReference>
<evidence type="ECO:0000256" key="8">
    <source>
        <dbReference type="ARBA" id="ARBA00023136"/>
    </source>
</evidence>
<feature type="transmembrane region" description="Helical" evidence="10">
    <location>
        <begin position="890"/>
        <end position="909"/>
    </location>
</feature>
<keyword evidence="3" id="KW-0813">Transport</keyword>
<feature type="transmembrane region" description="Helical" evidence="10">
    <location>
        <begin position="691"/>
        <end position="711"/>
    </location>
</feature>
<dbReference type="Pfam" id="PF01061">
    <property type="entry name" value="ABC2_membrane"/>
    <property type="match status" value="1"/>
</dbReference>
<feature type="domain" description="ABC transporter" evidence="11">
    <location>
        <begin position="109"/>
        <end position="351"/>
    </location>
</feature>
<feature type="transmembrane region" description="Helical" evidence="10">
    <location>
        <begin position="996"/>
        <end position="1015"/>
    </location>
</feature>
<dbReference type="CDD" id="cd03213">
    <property type="entry name" value="ABCG_EPDR"/>
    <property type="match status" value="1"/>
</dbReference>
<dbReference type="EMBL" id="PKPP01000339">
    <property type="protein sequence ID" value="PWA94046.1"/>
    <property type="molecule type" value="Genomic_DNA"/>
</dbReference>
<evidence type="ECO:0000256" key="6">
    <source>
        <dbReference type="ARBA" id="ARBA00022840"/>
    </source>
</evidence>
<feature type="transmembrane region" description="Helical" evidence="10">
    <location>
        <begin position="759"/>
        <end position="781"/>
    </location>
</feature>
<dbReference type="AlphaFoldDB" id="A0A2U1Q7Q6"/>
<dbReference type="Pfam" id="PF00005">
    <property type="entry name" value="ABC_tran"/>
    <property type="match status" value="1"/>
</dbReference>